<keyword evidence="1" id="KW-0805">Transcription regulation</keyword>
<dbReference type="SMART" id="SM01043">
    <property type="entry name" value="BTAD"/>
    <property type="match status" value="1"/>
</dbReference>
<organism evidence="4 5">
    <name type="scientific">Sphaerisporangium flaviroseum</name>
    <dbReference type="NCBI Taxonomy" id="509199"/>
    <lineage>
        <taxon>Bacteria</taxon>
        <taxon>Bacillati</taxon>
        <taxon>Actinomycetota</taxon>
        <taxon>Actinomycetes</taxon>
        <taxon>Streptosporangiales</taxon>
        <taxon>Streptosporangiaceae</taxon>
        <taxon>Sphaerisporangium</taxon>
    </lineage>
</organism>
<dbReference type="Gene3D" id="3.40.50.300">
    <property type="entry name" value="P-loop containing nucleotide triphosphate hydrolases"/>
    <property type="match status" value="1"/>
</dbReference>
<dbReference type="Gene3D" id="1.25.40.10">
    <property type="entry name" value="Tetratricopeptide repeat domain"/>
    <property type="match status" value="1"/>
</dbReference>
<evidence type="ECO:0000313" key="4">
    <source>
        <dbReference type="EMBL" id="GAA3834854.1"/>
    </source>
</evidence>
<dbReference type="InterPro" id="IPR041664">
    <property type="entry name" value="AAA_16"/>
</dbReference>
<proteinExistence type="predicted"/>
<dbReference type="InterPro" id="IPR051677">
    <property type="entry name" value="AfsR-DnrI-RedD_regulator"/>
</dbReference>
<dbReference type="InterPro" id="IPR005158">
    <property type="entry name" value="BTAD"/>
</dbReference>
<dbReference type="InterPro" id="IPR011990">
    <property type="entry name" value="TPR-like_helical_dom_sf"/>
</dbReference>
<dbReference type="InterPro" id="IPR016032">
    <property type="entry name" value="Sig_transdc_resp-reg_C-effctor"/>
</dbReference>
<dbReference type="Gene3D" id="1.10.10.10">
    <property type="entry name" value="Winged helix-like DNA-binding domain superfamily/Winged helix DNA-binding domain"/>
    <property type="match status" value="1"/>
</dbReference>
<dbReference type="EMBL" id="BAAAZR010000036">
    <property type="protein sequence ID" value="GAA3834854.1"/>
    <property type="molecule type" value="Genomic_DNA"/>
</dbReference>
<evidence type="ECO:0000259" key="3">
    <source>
        <dbReference type="SMART" id="SM01043"/>
    </source>
</evidence>
<evidence type="ECO:0000256" key="1">
    <source>
        <dbReference type="ARBA" id="ARBA00023015"/>
    </source>
</evidence>
<sequence>MLALLTVERGRVVPIHRIEEVLWEGHAPKRPANNVATLVSRLRRVLGHHAITGGRDGYRLGTAPAVRVDVDEAAALVAEAEGRLAADEPTVAGVAASRALEFLNSGSALEGEPHAYWAEVAWREVSDLVRRARHAAAAAALQSAEPAVARRVAEAAVLADRFDEAAYRLLMRAHAAAGEPARALLLYARLRDALVNELGTDPAPETRDLHLAILRERLPMSTPDSNALRAPVPASRSMLVGRDAEMAHVAHAWSAATAGRPVVLVVTGESGIGKSRLAAEAAWHVSSTGGTVLQAECYEAERSLFLQPFVDALSPHVTRLALPVLREVAGEQAFVIATLVPEMARALGSPPDERDPAEFGRSRVYQAVTAFLRGLAAQAPVLLLLDDLHNAGDATVELVHYLARRAAPARLLCIATIRSEASEEVYQSLDGVAQRLDLEALPPAAVTKLAAATGKDELAAEIFQRTRGHTLSVVETLRGQDTDDSGVPESLRLAVLRRVRRVGDQIERLLRAAAVLGSAFDPLVLAALVDRTPNEVAYHCEQALAARLLVVSGRRYAFANELIRQALHATTPEPTRRIHQRRASELLSDRTNRCQPIRRSSDWT</sequence>
<dbReference type="Proteomes" id="UP001500888">
    <property type="component" value="Unassembled WGS sequence"/>
</dbReference>
<keyword evidence="2" id="KW-0804">Transcription</keyword>
<dbReference type="Pfam" id="PF03704">
    <property type="entry name" value="BTAD"/>
    <property type="match status" value="1"/>
</dbReference>
<protein>
    <recommendedName>
        <fullName evidence="3">Bacterial transcriptional activator domain-containing protein</fullName>
    </recommendedName>
</protein>
<dbReference type="Pfam" id="PF13191">
    <property type="entry name" value="AAA_16"/>
    <property type="match status" value="1"/>
</dbReference>
<keyword evidence="5" id="KW-1185">Reference proteome</keyword>
<evidence type="ECO:0000256" key="2">
    <source>
        <dbReference type="ARBA" id="ARBA00023163"/>
    </source>
</evidence>
<dbReference type="PANTHER" id="PTHR35807:SF1">
    <property type="entry name" value="TRANSCRIPTIONAL REGULATOR REDD"/>
    <property type="match status" value="1"/>
</dbReference>
<dbReference type="RefSeq" id="WP_344949303.1">
    <property type="nucleotide sequence ID" value="NZ_BAAAZR010000036.1"/>
</dbReference>
<dbReference type="InterPro" id="IPR027417">
    <property type="entry name" value="P-loop_NTPase"/>
</dbReference>
<dbReference type="InterPro" id="IPR036388">
    <property type="entry name" value="WH-like_DNA-bd_sf"/>
</dbReference>
<dbReference type="PANTHER" id="PTHR35807">
    <property type="entry name" value="TRANSCRIPTIONAL REGULATOR REDD-RELATED"/>
    <property type="match status" value="1"/>
</dbReference>
<accession>A0ABP7J5L0</accession>
<gene>
    <name evidence="4" type="ORF">GCM10022226_65520</name>
</gene>
<name>A0ABP7J5L0_9ACTN</name>
<dbReference type="SUPFAM" id="SSF46894">
    <property type="entry name" value="C-terminal effector domain of the bipartite response regulators"/>
    <property type="match status" value="1"/>
</dbReference>
<comment type="caution">
    <text evidence="4">The sequence shown here is derived from an EMBL/GenBank/DDBJ whole genome shotgun (WGS) entry which is preliminary data.</text>
</comment>
<reference evidence="5" key="1">
    <citation type="journal article" date="2019" name="Int. J. Syst. Evol. Microbiol.">
        <title>The Global Catalogue of Microorganisms (GCM) 10K type strain sequencing project: providing services to taxonomists for standard genome sequencing and annotation.</title>
        <authorList>
            <consortium name="The Broad Institute Genomics Platform"/>
            <consortium name="The Broad Institute Genome Sequencing Center for Infectious Disease"/>
            <person name="Wu L."/>
            <person name="Ma J."/>
        </authorList>
    </citation>
    <scope>NUCLEOTIDE SEQUENCE [LARGE SCALE GENOMIC DNA]</scope>
    <source>
        <strain evidence="5">JCM 16908</strain>
    </source>
</reference>
<evidence type="ECO:0000313" key="5">
    <source>
        <dbReference type="Proteomes" id="UP001500888"/>
    </source>
</evidence>
<feature type="domain" description="Bacterial transcriptional activator" evidence="3">
    <location>
        <begin position="68"/>
        <end position="214"/>
    </location>
</feature>
<dbReference type="SUPFAM" id="SSF48452">
    <property type="entry name" value="TPR-like"/>
    <property type="match status" value="1"/>
</dbReference>
<dbReference type="SUPFAM" id="SSF52540">
    <property type="entry name" value="P-loop containing nucleoside triphosphate hydrolases"/>
    <property type="match status" value="1"/>
</dbReference>